<keyword evidence="3" id="KW-1185">Reference proteome</keyword>
<keyword evidence="1" id="KW-0175">Coiled coil</keyword>
<evidence type="ECO:0000313" key="3">
    <source>
        <dbReference type="Proteomes" id="UP000184386"/>
    </source>
</evidence>
<dbReference type="RefSeq" id="WP_073272619.1">
    <property type="nucleotide sequence ID" value="NZ_FRAC01000006.1"/>
</dbReference>
<evidence type="ECO:0000256" key="1">
    <source>
        <dbReference type="SAM" id="Coils"/>
    </source>
</evidence>
<proteinExistence type="predicted"/>
<protein>
    <submittedName>
        <fullName evidence="2">TerB N-terminal domain-containing protein</fullName>
    </submittedName>
</protein>
<organism evidence="2 3">
    <name type="scientific">Anaerocolumna jejuensis DSM 15929</name>
    <dbReference type="NCBI Taxonomy" id="1121322"/>
    <lineage>
        <taxon>Bacteria</taxon>
        <taxon>Bacillati</taxon>
        <taxon>Bacillota</taxon>
        <taxon>Clostridia</taxon>
        <taxon>Lachnospirales</taxon>
        <taxon>Lachnospiraceae</taxon>
        <taxon>Anaerocolumna</taxon>
    </lineage>
</organism>
<dbReference type="Proteomes" id="UP000184386">
    <property type="component" value="Unassembled WGS sequence"/>
</dbReference>
<gene>
    <name evidence="2" type="ORF">SAMN02745136_00526</name>
</gene>
<name>A0A1M6KP41_9FIRM</name>
<dbReference type="AlphaFoldDB" id="A0A1M6KP41"/>
<dbReference type="EMBL" id="FRAC01000006">
    <property type="protein sequence ID" value="SHJ60699.1"/>
    <property type="molecule type" value="Genomic_DNA"/>
</dbReference>
<evidence type="ECO:0000313" key="2">
    <source>
        <dbReference type="EMBL" id="SHJ60699.1"/>
    </source>
</evidence>
<reference evidence="2 3" key="1">
    <citation type="submission" date="2016-11" db="EMBL/GenBank/DDBJ databases">
        <authorList>
            <person name="Jaros S."/>
            <person name="Januszkiewicz K."/>
            <person name="Wedrychowicz H."/>
        </authorList>
    </citation>
    <scope>NUCLEOTIDE SEQUENCE [LARGE SCALE GENOMIC DNA]</scope>
    <source>
        <strain evidence="2 3">DSM 15929</strain>
    </source>
</reference>
<dbReference type="OrthoDB" id="2663344at2"/>
<sequence length="428" mass="50826">MELSEVYSKLIDVSPFTLNFNMGGMVSECMLSVYDGLLEQDFDDEIPENGIKLGETREQAELLKSELRVMRSNLEKQIEVSNEEYKNSIKTREEAFLYNAELLRNIDAYSGSVDEAYQKYAKNYPDFDIETFTSYIYWRTQVRNKRYIKAAPCFIYMYLRELCNFTEKETPEEVWGILNEMLSAYSIMEGCSSITRYINNSMLDFSLLYGVHIENSELYVRDALLRKYEDTLIKYKISIGNFSNTFDYFNKHSSYKITKSRFYSDRYIDVIKKCFPIVMEDLYKFFQDSNLPVFNLWVGELVDCPYRLEETIYTINRQYYSDRYIQIDDIFHLNIENEKIMTKQLHAYKNDKGMCVCGRSYTMIYVLQCFENELRKIVGFKYKLHPSNNEIEKMLSRYDAPLLKEIINIYTSEEFLSTVRNAIEKAIK</sequence>
<feature type="coiled-coil region" evidence="1">
    <location>
        <begin position="53"/>
        <end position="91"/>
    </location>
</feature>
<accession>A0A1M6KP41</accession>